<dbReference type="InterPro" id="IPR025341">
    <property type="entry name" value="DUF4247"/>
</dbReference>
<name>A0A0F6WRG4_9CORY</name>
<evidence type="ECO:0000313" key="2">
    <source>
        <dbReference type="Proteomes" id="UP000034037"/>
    </source>
</evidence>
<reference evidence="1 2" key="1">
    <citation type="submission" date="2015-04" db="EMBL/GenBank/DDBJ databases">
        <title>Complete Genome Sequence of Brevibacterium flavum ATCC 15168.</title>
        <authorList>
            <person name="Ahn J."/>
            <person name="Park G."/>
            <person name="Jeon W."/>
            <person name="Jang Y."/>
            <person name="Jang M."/>
            <person name="Lee H."/>
            <person name="Lee H."/>
        </authorList>
    </citation>
    <scope>NUCLEOTIDE SEQUENCE [LARGE SCALE GENOMIC DNA]</scope>
    <source>
        <strain evidence="1 2">ATCC 15168</strain>
    </source>
</reference>
<protein>
    <recommendedName>
        <fullName evidence="3">DUF4247 domain-containing protein</fullName>
    </recommendedName>
</protein>
<gene>
    <name evidence="1" type="ORF">YH66_13585</name>
</gene>
<dbReference type="EMBL" id="CP011309">
    <property type="protein sequence ID" value="AKF28476.1"/>
    <property type="molecule type" value="Genomic_DNA"/>
</dbReference>
<keyword evidence="2" id="KW-1185">Reference proteome</keyword>
<dbReference type="PATRIC" id="fig|92706.3.peg.2846"/>
<sequence length="137" mass="14053">MSSRNYRSIGFILLFLAVLCLFAAVFAKPAVGSQVSDRWPGNNGTYSCAGESGVVDEIVNMSTPTDRATDPATGDTYLRYSKNLIIISGEGTPECTITVEGLDRVNSGAFIWLGGGFGPSSPSSSSGGSSGSGGGVK</sequence>
<dbReference type="Pfam" id="PF14042">
    <property type="entry name" value="DUF4247"/>
    <property type="match status" value="1"/>
</dbReference>
<dbReference type="GeneID" id="1020651"/>
<evidence type="ECO:0000313" key="1">
    <source>
        <dbReference type="EMBL" id="AKF28476.1"/>
    </source>
</evidence>
<evidence type="ECO:0008006" key="3">
    <source>
        <dbReference type="Google" id="ProtNLM"/>
    </source>
</evidence>
<dbReference type="AlphaFoldDB" id="A0A0F6WRG4"/>
<organism evidence="1 2">
    <name type="scientific">[Brevibacterium] flavum</name>
    <dbReference type="NCBI Taxonomy" id="92706"/>
    <lineage>
        <taxon>Bacteria</taxon>
        <taxon>Bacillati</taxon>
        <taxon>Actinomycetota</taxon>
        <taxon>Actinomycetes</taxon>
        <taxon>Mycobacteriales</taxon>
        <taxon>Corynebacteriaceae</taxon>
        <taxon>Corynebacterium</taxon>
    </lineage>
</organism>
<dbReference type="HOGENOM" id="CLU_140231_0_0_11"/>
<proteinExistence type="predicted"/>
<dbReference type="Proteomes" id="UP000034037">
    <property type="component" value="Chromosome"/>
</dbReference>
<accession>A0A0F6WRG4</accession>
<dbReference type="RefSeq" id="WP_003853779.1">
    <property type="nucleotide sequence ID" value="NZ_CP011309.1"/>
</dbReference>